<evidence type="ECO:0000313" key="10">
    <source>
        <dbReference type="EMBL" id="MET4577453.1"/>
    </source>
</evidence>
<keyword evidence="6 8" id="KW-1133">Transmembrane helix</keyword>
<feature type="transmembrane region" description="Helical" evidence="8">
    <location>
        <begin position="204"/>
        <end position="223"/>
    </location>
</feature>
<accession>A0ABV2QA53</accession>
<organism evidence="10 11">
    <name type="scientific">Ottowia thiooxydans</name>
    <dbReference type="NCBI Taxonomy" id="219182"/>
    <lineage>
        <taxon>Bacteria</taxon>
        <taxon>Pseudomonadati</taxon>
        <taxon>Pseudomonadota</taxon>
        <taxon>Betaproteobacteria</taxon>
        <taxon>Burkholderiales</taxon>
        <taxon>Comamonadaceae</taxon>
        <taxon>Ottowia</taxon>
    </lineage>
</organism>
<dbReference type="NCBIfam" id="TIGR01726">
    <property type="entry name" value="HEQRo_perm_3TM"/>
    <property type="match status" value="1"/>
</dbReference>
<evidence type="ECO:0000256" key="6">
    <source>
        <dbReference type="ARBA" id="ARBA00022989"/>
    </source>
</evidence>
<evidence type="ECO:0000256" key="1">
    <source>
        <dbReference type="ARBA" id="ARBA00004429"/>
    </source>
</evidence>
<comment type="caution">
    <text evidence="10">The sequence shown here is derived from an EMBL/GenBank/DDBJ whole genome shotgun (WGS) entry which is preliminary data.</text>
</comment>
<comment type="subcellular location">
    <subcellularLocation>
        <location evidence="1">Cell inner membrane</location>
        <topology evidence="1">Multi-pass membrane protein</topology>
    </subcellularLocation>
    <subcellularLocation>
        <location evidence="8">Cell membrane</location>
        <topology evidence="8">Multi-pass membrane protein</topology>
    </subcellularLocation>
</comment>
<dbReference type="RefSeq" id="WP_354443862.1">
    <property type="nucleotide sequence ID" value="NZ_JBEPSH010000005.1"/>
</dbReference>
<reference evidence="10 11" key="1">
    <citation type="submission" date="2024-06" db="EMBL/GenBank/DDBJ databases">
        <title>Sorghum-associated microbial communities from plants grown in Nebraska, USA.</title>
        <authorList>
            <person name="Schachtman D."/>
        </authorList>
    </citation>
    <scope>NUCLEOTIDE SEQUENCE [LARGE SCALE GENOMIC DNA]</scope>
    <source>
        <strain evidence="10 11">2709</strain>
    </source>
</reference>
<evidence type="ECO:0000256" key="3">
    <source>
        <dbReference type="ARBA" id="ARBA00022448"/>
    </source>
</evidence>
<evidence type="ECO:0000256" key="2">
    <source>
        <dbReference type="ARBA" id="ARBA00010072"/>
    </source>
</evidence>
<dbReference type="Gene3D" id="1.10.3720.10">
    <property type="entry name" value="MetI-like"/>
    <property type="match status" value="1"/>
</dbReference>
<dbReference type="PROSITE" id="PS50928">
    <property type="entry name" value="ABC_TM1"/>
    <property type="match status" value="1"/>
</dbReference>
<dbReference type="InterPro" id="IPR010065">
    <property type="entry name" value="AA_ABC_transptr_permease_3TM"/>
</dbReference>
<keyword evidence="4" id="KW-1003">Cell membrane</keyword>
<keyword evidence="7 8" id="KW-0472">Membrane</keyword>
<proteinExistence type="inferred from homology"/>
<keyword evidence="5 8" id="KW-0812">Transmembrane</keyword>
<evidence type="ECO:0000256" key="7">
    <source>
        <dbReference type="ARBA" id="ARBA00023136"/>
    </source>
</evidence>
<evidence type="ECO:0000256" key="5">
    <source>
        <dbReference type="ARBA" id="ARBA00022692"/>
    </source>
</evidence>
<sequence length="244" mass="26928">MYQWNWPILWATSSDGVYSYLGTLFLGLKWTLVVGLSAWVVALLTGAVVGVARTFTGGVFARLADAYVEFFRSIPLIVQMFLWFYVAPDLLPESAASAVKAWDKYNVVAAILCLSFYTSARVAEQVRAGIQAIPTGQSHAARALGLTTSEVYRYVLLPVGLRKILPALTNEFLNIIKNTSVAFTIAVVELMAATRSMQETTFQIFEAFTAATLIYLAVNLLVVRLMAFIERKLDVPGLGIRQSR</sequence>
<dbReference type="Pfam" id="PF00528">
    <property type="entry name" value="BPD_transp_1"/>
    <property type="match status" value="1"/>
</dbReference>
<feature type="transmembrane region" description="Helical" evidence="8">
    <location>
        <begin position="172"/>
        <end position="192"/>
    </location>
</feature>
<dbReference type="Proteomes" id="UP001549320">
    <property type="component" value="Unassembled WGS sequence"/>
</dbReference>
<dbReference type="EMBL" id="JBEPSH010000005">
    <property type="protein sequence ID" value="MET4577453.1"/>
    <property type="molecule type" value="Genomic_DNA"/>
</dbReference>
<dbReference type="InterPro" id="IPR035906">
    <property type="entry name" value="MetI-like_sf"/>
</dbReference>
<gene>
    <name evidence="10" type="ORF">ABIE13_002564</name>
</gene>
<evidence type="ECO:0000259" key="9">
    <source>
        <dbReference type="PROSITE" id="PS50928"/>
    </source>
</evidence>
<evidence type="ECO:0000256" key="8">
    <source>
        <dbReference type="RuleBase" id="RU363032"/>
    </source>
</evidence>
<dbReference type="InterPro" id="IPR000515">
    <property type="entry name" value="MetI-like"/>
</dbReference>
<evidence type="ECO:0000313" key="11">
    <source>
        <dbReference type="Proteomes" id="UP001549320"/>
    </source>
</evidence>
<dbReference type="PANTHER" id="PTHR30614">
    <property type="entry name" value="MEMBRANE COMPONENT OF AMINO ACID ABC TRANSPORTER"/>
    <property type="match status" value="1"/>
</dbReference>
<dbReference type="InterPro" id="IPR043429">
    <property type="entry name" value="ArtM/GltK/GlnP/TcyL/YhdX-like"/>
</dbReference>
<evidence type="ECO:0000256" key="4">
    <source>
        <dbReference type="ARBA" id="ARBA00022475"/>
    </source>
</evidence>
<keyword evidence="3 8" id="KW-0813">Transport</keyword>
<dbReference type="SUPFAM" id="SSF161098">
    <property type="entry name" value="MetI-like"/>
    <property type="match status" value="1"/>
</dbReference>
<keyword evidence="11" id="KW-1185">Reference proteome</keyword>
<protein>
    <submittedName>
        <fullName evidence="10">Glutamate/aspartate transport system permease protein</fullName>
    </submittedName>
</protein>
<dbReference type="CDD" id="cd06261">
    <property type="entry name" value="TM_PBP2"/>
    <property type="match status" value="1"/>
</dbReference>
<dbReference type="PANTHER" id="PTHR30614:SF42">
    <property type="entry name" value="GLUTAMATE_ASPARTATE IMPORT PERMEASE PROTEIN GLTJ"/>
    <property type="match status" value="1"/>
</dbReference>
<comment type="similarity">
    <text evidence="2">Belongs to the binding-protein-dependent transport system permease family. HisMQ subfamily.</text>
</comment>
<feature type="domain" description="ABC transmembrane type-1" evidence="9">
    <location>
        <begin position="28"/>
        <end position="226"/>
    </location>
</feature>
<feature type="transmembrane region" description="Helical" evidence="8">
    <location>
        <begin position="30"/>
        <end position="52"/>
    </location>
</feature>
<name>A0ABV2QA53_9BURK</name>